<sequence length="423" mass="49641">MTVIKSIPSTNQSATSKRLKKIFIILCILLCIITFILYSRTILNWTFLHQIITNKIQKSQYSSPENRRFAIFACSIHSYVKAYAFYAPLTAASWQRIGYQPIVIFVGDFKKLNVLTGRLNLSRNYLKRLGAHVLDFQCPESYSIKLSQLVRVFSGFLPNDIVQDEDYILTTDIRVFSGFLPNDIVQDEDYILTTDSDLWPLDASRYKPTPGTNGFIFNAFCCGTFKRRGRNYKMYPMGHIFLQKKVWRAIVMESKQRTELLVNADNHTLDLLSENNASFSFDTITLYGRHEFKGVYDKNMDKGDEAWYMDQVLCSMLLIDYLERHPTFNISERNRGDRLDRADLFFQWNRDEFNQFNDAHLKHDDMLEANNWKILNKLLKFLFNSTMVTLFNDYYQQYLVLDKMPRPPQQGTFPTRRTTLLPK</sequence>
<evidence type="ECO:0000256" key="1">
    <source>
        <dbReference type="SAM" id="Phobius"/>
    </source>
</evidence>
<evidence type="ECO:0000313" key="2">
    <source>
        <dbReference type="EMBL" id="CAF1174557.1"/>
    </source>
</evidence>
<gene>
    <name evidence="2" type="ORF">JYZ213_LOCUS25414</name>
</gene>
<protein>
    <submittedName>
        <fullName evidence="2">Uncharacterized protein</fullName>
    </submittedName>
</protein>
<proteinExistence type="predicted"/>
<reference evidence="2" key="1">
    <citation type="submission" date="2021-02" db="EMBL/GenBank/DDBJ databases">
        <authorList>
            <person name="Nowell W R."/>
        </authorList>
    </citation>
    <scope>NUCLEOTIDE SEQUENCE</scope>
</reference>
<dbReference type="Proteomes" id="UP000663845">
    <property type="component" value="Unassembled WGS sequence"/>
</dbReference>
<dbReference type="EMBL" id="CAJNOG010000325">
    <property type="protein sequence ID" value="CAF1174557.1"/>
    <property type="molecule type" value="Genomic_DNA"/>
</dbReference>
<keyword evidence="1" id="KW-0472">Membrane</keyword>
<dbReference type="AlphaFoldDB" id="A0A814UII4"/>
<organism evidence="2 3">
    <name type="scientific">Adineta steineri</name>
    <dbReference type="NCBI Taxonomy" id="433720"/>
    <lineage>
        <taxon>Eukaryota</taxon>
        <taxon>Metazoa</taxon>
        <taxon>Spiralia</taxon>
        <taxon>Gnathifera</taxon>
        <taxon>Rotifera</taxon>
        <taxon>Eurotatoria</taxon>
        <taxon>Bdelloidea</taxon>
        <taxon>Adinetida</taxon>
        <taxon>Adinetidae</taxon>
        <taxon>Adineta</taxon>
    </lineage>
</organism>
<comment type="caution">
    <text evidence="2">The sequence shown here is derived from an EMBL/GenBank/DDBJ whole genome shotgun (WGS) entry which is preliminary data.</text>
</comment>
<name>A0A814UII4_9BILA</name>
<evidence type="ECO:0000313" key="3">
    <source>
        <dbReference type="Proteomes" id="UP000663845"/>
    </source>
</evidence>
<feature type="transmembrane region" description="Helical" evidence="1">
    <location>
        <begin position="21"/>
        <end position="38"/>
    </location>
</feature>
<accession>A0A814UII4</accession>
<keyword evidence="1" id="KW-0812">Transmembrane</keyword>
<keyword evidence="1" id="KW-1133">Transmembrane helix</keyword>